<dbReference type="WBParaSite" id="HPLM_0001574301-mRNA-1">
    <property type="protein sequence ID" value="HPLM_0001574301-mRNA-1"/>
    <property type="gene ID" value="HPLM_0001574301"/>
</dbReference>
<keyword evidence="1" id="KW-0732">Signal</keyword>
<reference evidence="2 3" key="2">
    <citation type="submission" date="2018-11" db="EMBL/GenBank/DDBJ databases">
        <authorList>
            <consortium name="Pathogen Informatics"/>
        </authorList>
    </citation>
    <scope>NUCLEOTIDE SEQUENCE [LARGE SCALE GENOMIC DNA]</scope>
    <source>
        <strain evidence="2 3">MHpl1</strain>
    </source>
</reference>
<dbReference type="Proteomes" id="UP000268014">
    <property type="component" value="Unassembled WGS sequence"/>
</dbReference>
<feature type="chain" id="PRO_5043124049" evidence="1">
    <location>
        <begin position="17"/>
        <end position="105"/>
    </location>
</feature>
<accession>A0A0N4WVL5</accession>
<dbReference type="EMBL" id="UZAF01019099">
    <property type="protein sequence ID" value="VDO57646.1"/>
    <property type="molecule type" value="Genomic_DNA"/>
</dbReference>
<evidence type="ECO:0000313" key="4">
    <source>
        <dbReference type="WBParaSite" id="HPLM_0001574301-mRNA-1"/>
    </source>
</evidence>
<keyword evidence="3" id="KW-1185">Reference proteome</keyword>
<organism evidence="4">
    <name type="scientific">Haemonchus placei</name>
    <name type="common">Barber's pole worm</name>
    <dbReference type="NCBI Taxonomy" id="6290"/>
    <lineage>
        <taxon>Eukaryota</taxon>
        <taxon>Metazoa</taxon>
        <taxon>Ecdysozoa</taxon>
        <taxon>Nematoda</taxon>
        <taxon>Chromadorea</taxon>
        <taxon>Rhabditida</taxon>
        <taxon>Rhabditina</taxon>
        <taxon>Rhabditomorpha</taxon>
        <taxon>Strongyloidea</taxon>
        <taxon>Trichostrongylidae</taxon>
        <taxon>Haemonchus</taxon>
    </lineage>
</organism>
<gene>
    <name evidence="2" type="ORF">HPLM_LOCUS15735</name>
</gene>
<name>A0A0N4WVL5_HAEPC</name>
<evidence type="ECO:0000313" key="2">
    <source>
        <dbReference type="EMBL" id="VDO57646.1"/>
    </source>
</evidence>
<dbReference type="AlphaFoldDB" id="A0A0N4WVL5"/>
<evidence type="ECO:0000313" key="3">
    <source>
        <dbReference type="Proteomes" id="UP000268014"/>
    </source>
</evidence>
<feature type="signal peptide" evidence="1">
    <location>
        <begin position="1"/>
        <end position="16"/>
    </location>
</feature>
<sequence>MFADVILLYFFFWISGYEDLPLFPKSFESKVCAVGSVVSRRVTFIFVQKVVIRVLRDLGFVDVFTFGFRELCEAVALWFKSVGEQYRTPWKICGRIETTLICAGC</sequence>
<reference evidence="4" key="1">
    <citation type="submission" date="2017-02" db="UniProtKB">
        <authorList>
            <consortium name="WormBaseParasite"/>
        </authorList>
    </citation>
    <scope>IDENTIFICATION</scope>
</reference>
<evidence type="ECO:0000256" key="1">
    <source>
        <dbReference type="SAM" id="SignalP"/>
    </source>
</evidence>
<proteinExistence type="predicted"/>
<protein>
    <submittedName>
        <fullName evidence="4">Secreted protein</fullName>
    </submittedName>
</protein>